<feature type="transmembrane region" description="Helical" evidence="7">
    <location>
        <begin position="600"/>
        <end position="619"/>
    </location>
</feature>
<reference evidence="8 9" key="1">
    <citation type="journal article" date="2013" name="Nat. Commun.">
        <title>The evolution and pathogenic mechanisms of the rice sheath blight pathogen.</title>
        <authorList>
            <person name="Zheng A."/>
            <person name="Lin R."/>
            <person name="Xu L."/>
            <person name="Qin P."/>
            <person name="Tang C."/>
            <person name="Ai P."/>
            <person name="Zhang D."/>
            <person name="Liu Y."/>
            <person name="Sun Z."/>
            <person name="Feng H."/>
            <person name="Wang Y."/>
            <person name="Chen Y."/>
            <person name="Liang X."/>
            <person name="Fu R."/>
            <person name="Li Q."/>
            <person name="Zhang J."/>
            <person name="Yu X."/>
            <person name="Xie Z."/>
            <person name="Ding L."/>
            <person name="Guan P."/>
            <person name="Tang J."/>
            <person name="Liang Y."/>
            <person name="Wang S."/>
            <person name="Deng Q."/>
            <person name="Li S."/>
            <person name="Zhu J."/>
            <person name="Wang L."/>
            <person name="Liu H."/>
            <person name="Li P."/>
        </authorList>
    </citation>
    <scope>NUCLEOTIDE SEQUENCE [LARGE SCALE GENOMIC DNA]</scope>
    <source>
        <strain evidence="9">AG-1 IA</strain>
    </source>
</reference>
<dbReference type="PANTHER" id="PTHR11360:SF177">
    <property type="entry name" value="RIBOFLAVIN TRANSPORTER MCH5"/>
    <property type="match status" value="1"/>
</dbReference>
<proteinExistence type="inferred from homology"/>
<dbReference type="Proteomes" id="UP000011668">
    <property type="component" value="Unassembled WGS sequence"/>
</dbReference>
<evidence type="ECO:0000256" key="7">
    <source>
        <dbReference type="SAM" id="Phobius"/>
    </source>
</evidence>
<gene>
    <name evidence="8" type="ORF">AG1IA_05450</name>
</gene>
<dbReference type="CDD" id="cd13966">
    <property type="entry name" value="PT_UbiA_4"/>
    <property type="match status" value="1"/>
</dbReference>
<dbReference type="OrthoDB" id="2753389at2759"/>
<feature type="transmembrane region" description="Helical" evidence="7">
    <location>
        <begin position="179"/>
        <end position="198"/>
    </location>
</feature>
<dbReference type="GO" id="GO:0022857">
    <property type="term" value="F:transmembrane transporter activity"/>
    <property type="evidence" value="ECO:0007669"/>
    <property type="project" value="InterPro"/>
</dbReference>
<dbReference type="PANTHER" id="PTHR11360">
    <property type="entry name" value="MONOCARBOXYLATE TRANSPORTER"/>
    <property type="match status" value="1"/>
</dbReference>
<organism evidence="8 9">
    <name type="scientific">Thanatephorus cucumeris (strain AG1-IA)</name>
    <name type="common">Rice sheath blight fungus</name>
    <name type="synonym">Rhizoctonia solani</name>
    <dbReference type="NCBI Taxonomy" id="983506"/>
    <lineage>
        <taxon>Eukaryota</taxon>
        <taxon>Fungi</taxon>
        <taxon>Dikarya</taxon>
        <taxon>Basidiomycota</taxon>
        <taxon>Agaricomycotina</taxon>
        <taxon>Agaricomycetes</taxon>
        <taxon>Cantharellales</taxon>
        <taxon>Ceratobasidiaceae</taxon>
        <taxon>Rhizoctonia</taxon>
        <taxon>Rhizoctonia solani AG-1</taxon>
    </lineage>
</organism>
<feature type="transmembrane region" description="Helical" evidence="7">
    <location>
        <begin position="121"/>
        <end position="143"/>
    </location>
</feature>
<feature type="transmembrane region" description="Helical" evidence="7">
    <location>
        <begin position="210"/>
        <end position="227"/>
    </location>
</feature>
<evidence type="ECO:0000256" key="4">
    <source>
        <dbReference type="ARBA" id="ARBA00022989"/>
    </source>
</evidence>
<comment type="similarity">
    <text evidence="2">Belongs to the major facilitator superfamily. Monocarboxylate porter (TC 2.A.1.13) family.</text>
</comment>
<feature type="transmembrane region" description="Helical" evidence="7">
    <location>
        <begin position="98"/>
        <end position="115"/>
    </location>
</feature>
<evidence type="ECO:0000256" key="6">
    <source>
        <dbReference type="SAM" id="MobiDB-lite"/>
    </source>
</evidence>
<evidence type="ECO:0000313" key="9">
    <source>
        <dbReference type="Proteomes" id="UP000011668"/>
    </source>
</evidence>
<dbReference type="GO" id="GO:0016020">
    <property type="term" value="C:membrane"/>
    <property type="evidence" value="ECO:0007669"/>
    <property type="project" value="UniProtKB-SubCell"/>
</dbReference>
<feature type="transmembrane region" description="Helical" evidence="7">
    <location>
        <begin position="568"/>
        <end position="588"/>
    </location>
</feature>
<evidence type="ECO:0000313" key="8">
    <source>
        <dbReference type="EMBL" id="ELU40518.1"/>
    </source>
</evidence>
<dbReference type="SUPFAM" id="SSF103473">
    <property type="entry name" value="MFS general substrate transporter"/>
    <property type="match status" value="1"/>
</dbReference>
<dbReference type="Pfam" id="PF01040">
    <property type="entry name" value="UbiA"/>
    <property type="match status" value="1"/>
</dbReference>
<dbReference type="InterPro" id="IPR036259">
    <property type="entry name" value="MFS_trans_sf"/>
</dbReference>
<evidence type="ECO:0000256" key="5">
    <source>
        <dbReference type="ARBA" id="ARBA00023136"/>
    </source>
</evidence>
<feature type="transmembrane region" description="Helical" evidence="7">
    <location>
        <begin position="701"/>
        <end position="721"/>
    </location>
</feature>
<accession>L8WUS5</accession>
<dbReference type="HOGENOM" id="CLU_335605_0_0_1"/>
<feature type="transmembrane region" description="Helical" evidence="7">
    <location>
        <begin position="677"/>
        <end position="695"/>
    </location>
</feature>
<feature type="transmembrane region" description="Helical" evidence="7">
    <location>
        <begin position="631"/>
        <end position="651"/>
    </location>
</feature>
<dbReference type="InterPro" id="IPR050327">
    <property type="entry name" value="Proton-linked_MCT"/>
</dbReference>
<feature type="transmembrane region" description="Helical" evidence="7">
    <location>
        <begin position="728"/>
        <end position="748"/>
    </location>
</feature>
<keyword evidence="5 7" id="KW-0472">Membrane</keyword>
<keyword evidence="3 7" id="KW-0812">Transmembrane</keyword>
<keyword evidence="9" id="KW-1185">Reference proteome</keyword>
<evidence type="ECO:0000256" key="1">
    <source>
        <dbReference type="ARBA" id="ARBA00004141"/>
    </source>
</evidence>
<dbReference type="InterPro" id="IPR011701">
    <property type="entry name" value="MFS"/>
</dbReference>
<dbReference type="InterPro" id="IPR000537">
    <property type="entry name" value="UbiA_prenyltransferase"/>
</dbReference>
<dbReference type="Gene3D" id="1.20.1250.20">
    <property type="entry name" value="MFS general substrate transporter like domains"/>
    <property type="match status" value="1"/>
</dbReference>
<dbReference type="EMBL" id="AFRT01001414">
    <property type="protein sequence ID" value="ELU40518.1"/>
    <property type="molecule type" value="Genomic_DNA"/>
</dbReference>
<keyword evidence="4 7" id="KW-1133">Transmembrane helix</keyword>
<dbReference type="AlphaFoldDB" id="L8WUS5"/>
<protein>
    <submittedName>
        <fullName evidence="8">UbiA domain-containing protein</fullName>
    </submittedName>
</protein>
<feature type="transmembrane region" description="Helical" evidence="7">
    <location>
        <begin position="316"/>
        <end position="335"/>
    </location>
</feature>
<evidence type="ECO:0000256" key="3">
    <source>
        <dbReference type="ARBA" id="ARBA00022692"/>
    </source>
</evidence>
<feature type="transmembrane region" description="Helical" evidence="7">
    <location>
        <begin position="239"/>
        <end position="258"/>
    </location>
</feature>
<feature type="transmembrane region" description="Helical" evidence="7">
    <location>
        <begin position="754"/>
        <end position="776"/>
    </location>
</feature>
<dbReference type="Pfam" id="PF07690">
    <property type="entry name" value="MFS_1"/>
    <property type="match status" value="1"/>
</dbReference>
<sequence length="850" mass="91433">MWEGFSILHAPLLTSGGVERHCGRCDERVVREGGEQLVPRPWPIYPLPPPRCLDLINSTMVMNYGAITSYISSAALAPKPTVRQHFVMLLKSSRPPGWTFGPILYGIGVIYSGIIPNSIGALAISAFQIVTLSFPLCIIVFGINDIHDYKSDLLNPRKSVTSLEGTILPPAHHDFVRKAAIASSVGIIMVSMIPSFYITSGTKVEPSLQLNSPILSTAGLVALGWVYSAPPLRLKEIPIIDSISNGIIVWLSCFIGFSSARVLTGNLNWGLADIPAKGYILGLVTASVHALGAAADVEADIAAGQRTIATQIGRRGCALIGTALMAMISATALVTEATEGSISIFGVYLVGGLGLMLSACVNPSPIWVHRAFQATVYWTVVSSVVCVGRSRLLTAGMNDTHGFRIPFDSYRKHWSCSLVSMPKSTRPSTANSAGLRYEVHKPPRPGRSGIQIHQSGIVPFPVMVEPHNAPSAKFSAFSGIGLCYRSPSAHLTHVMDTDRRLDAETATLDASNTIATDNEKQAPVYSPPQIPDGGAVAWATASCSMKDTFIPLLFMLSLAKQNQYYQVFLPQAVGLGISLGLVFLPSIGVISHHFARRRSLAMGIVVSGSSCGGIVFPIMLNKTFERYGFAWGVRSSAFVVLGCLIVANLLMRTRLPPKSKRPPTPPPDFKAIMRDSTYLFAIAGAFLLFAVVHGIDQSLAFYSLAILNAASIFGRTIPNFIADKFGPFNLLIPCSGISAILIFAMFGIRCSIRMGIAFAIVGFAGLTGTPIAGALLTHELTWWKPIVFSGVSRRCYGRVCYVGHCPGNSSKEKGHWIGLEVLVLGLRPHCYTCICKRIIIAVNGVHRSII</sequence>
<comment type="subcellular location">
    <subcellularLocation>
        <location evidence="1">Membrane</location>
        <topology evidence="1">Multi-pass membrane protein</topology>
    </subcellularLocation>
</comment>
<comment type="caution">
    <text evidence="8">The sequence shown here is derived from an EMBL/GenBank/DDBJ whole genome shotgun (WGS) entry which is preliminary data.</text>
</comment>
<evidence type="ECO:0000256" key="2">
    <source>
        <dbReference type="ARBA" id="ARBA00006727"/>
    </source>
</evidence>
<feature type="transmembrane region" description="Helical" evidence="7">
    <location>
        <begin position="341"/>
        <end position="361"/>
    </location>
</feature>
<name>L8WUS5_THACA</name>
<feature type="region of interest" description="Disordered" evidence="6">
    <location>
        <begin position="425"/>
        <end position="448"/>
    </location>
</feature>